<dbReference type="EC" id="2.1.3.15" evidence="10"/>
<dbReference type="NCBIfam" id="TIGR00513">
    <property type="entry name" value="accA"/>
    <property type="match status" value="1"/>
</dbReference>
<dbReference type="GO" id="GO:2001295">
    <property type="term" value="P:malonyl-CoA biosynthetic process"/>
    <property type="evidence" value="ECO:0007669"/>
    <property type="project" value="UniProtKB-UniRule"/>
</dbReference>
<reference evidence="12" key="1">
    <citation type="submission" date="2024-06" db="EMBL/GenBank/DDBJ databases">
        <authorList>
            <person name="Huang C.H."/>
            <person name="Ting Y.S."/>
            <person name="Cheng Y.H."/>
        </authorList>
    </citation>
    <scope>NUCLEOTIDE SEQUENCE</scope>
    <source>
        <strain evidence="12">TCI803</strain>
    </source>
</reference>
<dbReference type="GO" id="GO:0009317">
    <property type="term" value="C:acetyl-CoA carboxylase complex"/>
    <property type="evidence" value="ECO:0007669"/>
    <property type="project" value="InterPro"/>
</dbReference>
<keyword evidence="6 10" id="KW-0067">ATP-binding</keyword>
<dbReference type="RefSeq" id="WP_350346670.1">
    <property type="nucleotide sequence ID" value="NZ_CP158453.1"/>
</dbReference>
<evidence type="ECO:0000313" key="12">
    <source>
        <dbReference type="EMBL" id="XBX99190.1"/>
    </source>
</evidence>
<dbReference type="NCBIfam" id="NF004344">
    <property type="entry name" value="PRK05724.1"/>
    <property type="match status" value="1"/>
</dbReference>
<organism evidence="12">
    <name type="scientific">Heyndrickxia faecalis</name>
    <dbReference type="NCBI Taxonomy" id="2824910"/>
    <lineage>
        <taxon>Bacteria</taxon>
        <taxon>Bacillati</taxon>
        <taxon>Bacillota</taxon>
        <taxon>Bacilli</taxon>
        <taxon>Bacillales</taxon>
        <taxon>Bacillaceae</taxon>
        <taxon>Heyndrickxia</taxon>
    </lineage>
</organism>
<evidence type="ECO:0000256" key="1">
    <source>
        <dbReference type="ARBA" id="ARBA00004956"/>
    </source>
</evidence>
<comment type="catalytic activity">
    <reaction evidence="9 10">
        <text>N(6)-carboxybiotinyl-L-lysyl-[protein] + acetyl-CoA = N(6)-biotinyl-L-lysyl-[protein] + malonyl-CoA</text>
        <dbReference type="Rhea" id="RHEA:54728"/>
        <dbReference type="Rhea" id="RHEA-COMP:10505"/>
        <dbReference type="Rhea" id="RHEA-COMP:10506"/>
        <dbReference type="ChEBI" id="CHEBI:57288"/>
        <dbReference type="ChEBI" id="CHEBI:57384"/>
        <dbReference type="ChEBI" id="CHEBI:83144"/>
        <dbReference type="ChEBI" id="CHEBI:83145"/>
        <dbReference type="EC" id="2.1.3.15"/>
    </reaction>
</comment>
<gene>
    <name evidence="10 12" type="primary">accA</name>
    <name evidence="12" type="ORF">ABR335_06555</name>
</gene>
<evidence type="ECO:0000256" key="2">
    <source>
        <dbReference type="ARBA" id="ARBA00022516"/>
    </source>
</evidence>
<dbReference type="InterPro" id="IPR029045">
    <property type="entry name" value="ClpP/crotonase-like_dom_sf"/>
</dbReference>
<keyword evidence="3 10" id="KW-0808">Transferase</keyword>
<evidence type="ECO:0000256" key="8">
    <source>
        <dbReference type="ARBA" id="ARBA00023160"/>
    </source>
</evidence>
<keyword evidence="8 10" id="KW-0275">Fatty acid biosynthesis</keyword>
<dbReference type="AlphaFoldDB" id="A0AAU7WJ74"/>
<sequence length="324" mass="36462">MVNELEFEKPVIELKRKIAELKEFTKQSDVDLSSEIEKLEARLSRLEEEIYENMDPWDRIQIARFPERPTSLDYIQYLFTDFLELHGDRVYGDDGAVVGGIAKFEGLPVTVIGQQRGKDTKENIRRNFGMPHPEGYRKAMRLMKQAEKFKRPIISFIDTKGAYPGKAAEERGIAESIARNLFEMSGLSVPIICLIIGEGASGGALGIGVGDHIHVLENAWFSVISPESAAALLWKDVSQAKRAVATMKMTAPELKELGIIDELIPEVKGGAHKDPRAQAELMRPVLAASLKELRAYAPEELVEKRYEKYRKIGVFSTLEQFARQ</sequence>
<comment type="similarity">
    <text evidence="10">Belongs to the AccA family.</text>
</comment>
<proteinExistence type="inferred from homology"/>
<evidence type="ECO:0000256" key="9">
    <source>
        <dbReference type="ARBA" id="ARBA00049152"/>
    </source>
</evidence>
<comment type="function">
    <text evidence="10">Component of the acetyl coenzyme A carboxylase (ACC) complex. First, biotin carboxylase catalyzes the carboxylation of biotin on its carrier protein (BCCP) and then the CO(2) group is transferred by the carboxyltransferase to acetyl-CoA to form malonyl-CoA.</text>
</comment>
<keyword evidence="12" id="KW-0436">Ligase</keyword>
<dbReference type="PROSITE" id="PS50989">
    <property type="entry name" value="COA_CT_CTER"/>
    <property type="match status" value="1"/>
</dbReference>
<dbReference type="PRINTS" id="PR01069">
    <property type="entry name" value="ACCCTRFRASEA"/>
</dbReference>
<dbReference type="GO" id="GO:0005524">
    <property type="term" value="F:ATP binding"/>
    <property type="evidence" value="ECO:0007669"/>
    <property type="project" value="UniProtKB-KW"/>
</dbReference>
<dbReference type="EMBL" id="CP158453">
    <property type="protein sequence ID" value="XBX99190.1"/>
    <property type="molecule type" value="Genomic_DNA"/>
</dbReference>
<evidence type="ECO:0000259" key="11">
    <source>
        <dbReference type="PROSITE" id="PS50989"/>
    </source>
</evidence>
<evidence type="ECO:0000256" key="3">
    <source>
        <dbReference type="ARBA" id="ARBA00022679"/>
    </source>
</evidence>
<dbReference type="NCBIfam" id="NF041504">
    <property type="entry name" value="AccA_sub"/>
    <property type="match status" value="1"/>
</dbReference>
<evidence type="ECO:0000256" key="5">
    <source>
        <dbReference type="ARBA" id="ARBA00022832"/>
    </source>
</evidence>
<keyword evidence="4 10" id="KW-0547">Nucleotide-binding</keyword>
<dbReference type="GO" id="GO:0006633">
    <property type="term" value="P:fatty acid biosynthetic process"/>
    <property type="evidence" value="ECO:0007669"/>
    <property type="project" value="UniProtKB-KW"/>
</dbReference>
<dbReference type="InterPro" id="IPR011763">
    <property type="entry name" value="COA_CT_C"/>
</dbReference>
<dbReference type="PANTHER" id="PTHR42853">
    <property type="entry name" value="ACETYL-COENZYME A CARBOXYLASE CARBOXYL TRANSFERASE SUBUNIT ALPHA"/>
    <property type="match status" value="1"/>
</dbReference>
<dbReference type="Gene3D" id="3.90.226.10">
    <property type="entry name" value="2-enoyl-CoA Hydratase, Chain A, domain 1"/>
    <property type="match status" value="1"/>
</dbReference>
<dbReference type="InterPro" id="IPR001095">
    <property type="entry name" value="Acetyl_CoA_COase_a_su"/>
</dbReference>
<feature type="domain" description="CoA carboxyltransferase C-terminal" evidence="11">
    <location>
        <begin position="38"/>
        <end position="292"/>
    </location>
</feature>
<keyword evidence="5 10" id="KW-0276">Fatty acid metabolism</keyword>
<comment type="pathway">
    <text evidence="1 10">Lipid metabolism; malonyl-CoA biosynthesis; malonyl-CoA from acetyl-CoA: step 1/1.</text>
</comment>
<keyword evidence="7 10" id="KW-0443">Lipid metabolism</keyword>
<protein>
    <recommendedName>
        <fullName evidence="10">Acetyl-coenzyme A carboxylase carboxyl transferase subunit alpha</fullName>
        <shortName evidence="10">ACCase subunit alpha</shortName>
        <shortName evidence="10">Acetyl-CoA carboxylase carboxyltransferase subunit alpha</shortName>
        <ecNumber evidence="10">2.1.3.15</ecNumber>
    </recommendedName>
</protein>
<evidence type="ECO:0000256" key="4">
    <source>
        <dbReference type="ARBA" id="ARBA00022741"/>
    </source>
</evidence>
<dbReference type="PANTHER" id="PTHR42853:SF3">
    <property type="entry name" value="ACETYL-COENZYME A CARBOXYLASE CARBOXYL TRANSFERASE SUBUNIT ALPHA, CHLOROPLASTIC"/>
    <property type="match status" value="1"/>
</dbReference>
<dbReference type="HAMAP" id="MF_00823">
    <property type="entry name" value="AcetylCoA_CT_alpha"/>
    <property type="match status" value="1"/>
</dbReference>
<dbReference type="Pfam" id="PF03255">
    <property type="entry name" value="ACCA"/>
    <property type="match status" value="1"/>
</dbReference>
<dbReference type="GO" id="GO:0003989">
    <property type="term" value="F:acetyl-CoA carboxylase activity"/>
    <property type="evidence" value="ECO:0007669"/>
    <property type="project" value="InterPro"/>
</dbReference>
<dbReference type="GeneID" id="93259246"/>
<dbReference type="GO" id="GO:0016743">
    <property type="term" value="F:carboxyl- or carbamoyltransferase activity"/>
    <property type="evidence" value="ECO:0007669"/>
    <property type="project" value="UniProtKB-UniRule"/>
</dbReference>
<keyword evidence="10" id="KW-0963">Cytoplasm</keyword>
<accession>A0AAU7WJ74</accession>
<dbReference type="SUPFAM" id="SSF52096">
    <property type="entry name" value="ClpP/crotonase"/>
    <property type="match status" value="1"/>
</dbReference>
<evidence type="ECO:0000256" key="7">
    <source>
        <dbReference type="ARBA" id="ARBA00023098"/>
    </source>
</evidence>
<evidence type="ECO:0000256" key="10">
    <source>
        <dbReference type="HAMAP-Rule" id="MF_00823"/>
    </source>
</evidence>
<comment type="subunit">
    <text evidence="10">Acetyl-CoA carboxylase is a heterohexamer composed of biotin carboxyl carrier protein (AccB), biotin carboxylase (AccC) and two subunits each of ACCase subunit alpha (AccA) and ACCase subunit beta (AccD).</text>
</comment>
<evidence type="ECO:0000256" key="6">
    <source>
        <dbReference type="ARBA" id="ARBA00022840"/>
    </source>
</evidence>
<name>A0AAU7WJ74_9BACI</name>
<keyword evidence="2 10" id="KW-0444">Lipid biosynthesis</keyword>
<comment type="subcellular location">
    <subcellularLocation>
        <location evidence="10">Cytoplasm</location>
    </subcellularLocation>
</comment>